<dbReference type="Gene3D" id="3.30.1050.10">
    <property type="entry name" value="SCP2 sterol-binding domain"/>
    <property type="match status" value="1"/>
</dbReference>
<dbReference type="Proteomes" id="UP000679779">
    <property type="component" value="Unassembled WGS sequence"/>
</dbReference>
<dbReference type="AlphaFoldDB" id="A0A919XP43"/>
<comment type="caution">
    <text evidence="2">The sequence shown here is derived from an EMBL/GenBank/DDBJ whole genome shotgun (WGS) entry which is preliminary data.</text>
</comment>
<dbReference type="InterPro" id="IPR016181">
    <property type="entry name" value="Acyl_CoA_acyltransferase"/>
</dbReference>
<organism evidence="2 3">
    <name type="scientific">Paenibacillus albilobatus</name>
    <dbReference type="NCBI Taxonomy" id="2716884"/>
    <lineage>
        <taxon>Bacteria</taxon>
        <taxon>Bacillati</taxon>
        <taxon>Bacillota</taxon>
        <taxon>Bacilli</taxon>
        <taxon>Bacillales</taxon>
        <taxon>Paenibacillaceae</taxon>
        <taxon>Paenibacillus</taxon>
    </lineage>
</organism>
<dbReference type="SUPFAM" id="SSF55729">
    <property type="entry name" value="Acyl-CoA N-acyltransferases (Nat)"/>
    <property type="match status" value="1"/>
</dbReference>
<evidence type="ECO:0000259" key="1">
    <source>
        <dbReference type="PROSITE" id="PS51186"/>
    </source>
</evidence>
<dbReference type="InterPro" id="IPR025559">
    <property type="entry name" value="Eis_dom"/>
</dbReference>
<evidence type="ECO:0000313" key="3">
    <source>
        <dbReference type="Proteomes" id="UP000679779"/>
    </source>
</evidence>
<name>A0A919XP43_9BACL</name>
<dbReference type="PANTHER" id="PTHR37817:SF1">
    <property type="entry name" value="N-ACETYLTRANSFERASE EIS"/>
    <property type="match status" value="1"/>
</dbReference>
<proteinExistence type="predicted"/>
<evidence type="ECO:0000313" key="2">
    <source>
        <dbReference type="EMBL" id="GIO34988.1"/>
    </source>
</evidence>
<dbReference type="PROSITE" id="PS51186">
    <property type="entry name" value="GNAT"/>
    <property type="match status" value="1"/>
</dbReference>
<dbReference type="SUPFAM" id="SSF55718">
    <property type="entry name" value="SCP-like"/>
    <property type="match status" value="1"/>
</dbReference>
<dbReference type="Pfam" id="PF17668">
    <property type="entry name" value="Acetyltransf_17"/>
    <property type="match status" value="1"/>
</dbReference>
<dbReference type="InterPro" id="IPR041380">
    <property type="entry name" value="Acetyltransf_17"/>
</dbReference>
<dbReference type="InterPro" id="IPR051554">
    <property type="entry name" value="Acetyltransferase_Eis"/>
</dbReference>
<dbReference type="Pfam" id="PF13530">
    <property type="entry name" value="SCP2_2"/>
    <property type="match status" value="1"/>
</dbReference>
<sequence length="390" mass="44831">MEIRTLKPEEFDASMELGEYAFQYRVTAEEKEKARKRFRPENTWGIFDEDGRLSAKLGLLNVDIFVNGRKMPMSGVAGVATWPENRRQGLVKQLLTHSLKFMNESGKLVSMLHPFSFAFYRKYGWEMFNDYKKYVIPTEKLPAKQVTEGTVRRDVKDIPVLNRIYEAYASRYNGMMVRSEDRWKHAILGDEDHTAVFYDASGEPQGFLLYKVEKQEMEVHEFVWLTEESRRALWTFICNHDSMIKQAVLAQMPMDDGLTYMLADPRITQEIIPFGMARIVNVAGFIEAYAFQGTGEEQTWTVRLQDPYAPWNEGNWRITVSPEGNAAVSKEDEGEPAQLSCDIQTLTTLMFGYKRPGELVNMGRLAGDPEAAAMLERVIPAGRTFLLDFF</sequence>
<dbReference type="EMBL" id="BORQ01000015">
    <property type="protein sequence ID" value="GIO34988.1"/>
    <property type="molecule type" value="Genomic_DNA"/>
</dbReference>
<keyword evidence="3" id="KW-1185">Reference proteome</keyword>
<dbReference type="GO" id="GO:0034069">
    <property type="term" value="F:aminoglycoside N-acetyltransferase activity"/>
    <property type="evidence" value="ECO:0007669"/>
    <property type="project" value="TreeGrafter"/>
</dbReference>
<dbReference type="PANTHER" id="PTHR37817">
    <property type="entry name" value="N-ACETYLTRANSFERASE EIS"/>
    <property type="match status" value="1"/>
</dbReference>
<dbReference type="Gene3D" id="3.40.630.30">
    <property type="match status" value="2"/>
</dbReference>
<dbReference type="RefSeq" id="WP_160045348.1">
    <property type="nucleotide sequence ID" value="NZ_BORQ01000015.1"/>
</dbReference>
<reference evidence="2" key="1">
    <citation type="submission" date="2021-03" db="EMBL/GenBank/DDBJ databases">
        <title>Antimicrobial resistance genes in bacteria isolated from Japanese honey, and their potential for conferring macrolide and lincosamide resistance in the American foulbrood pathogen Paenibacillus larvae.</title>
        <authorList>
            <person name="Okamoto M."/>
            <person name="Kumagai M."/>
            <person name="Kanamori H."/>
            <person name="Takamatsu D."/>
        </authorList>
    </citation>
    <scope>NUCLEOTIDE SEQUENCE</scope>
    <source>
        <strain evidence="2">J2TS6</strain>
    </source>
</reference>
<feature type="domain" description="N-acetyltransferase" evidence="1">
    <location>
        <begin position="1"/>
        <end position="147"/>
    </location>
</feature>
<accession>A0A919XP43</accession>
<dbReference type="GO" id="GO:0030649">
    <property type="term" value="P:aminoglycoside antibiotic catabolic process"/>
    <property type="evidence" value="ECO:0007669"/>
    <property type="project" value="TreeGrafter"/>
</dbReference>
<gene>
    <name evidence="2" type="ORF">J2TS6_61290</name>
</gene>
<protein>
    <submittedName>
        <fullName evidence="2">Acetyltransferase</fullName>
    </submittedName>
</protein>
<dbReference type="Pfam" id="PF13527">
    <property type="entry name" value="Acetyltransf_9"/>
    <property type="match status" value="1"/>
</dbReference>
<dbReference type="InterPro" id="IPR000182">
    <property type="entry name" value="GNAT_dom"/>
</dbReference>
<dbReference type="InterPro" id="IPR036527">
    <property type="entry name" value="SCP2_sterol-bd_dom_sf"/>
</dbReference>